<dbReference type="AlphaFoldDB" id="A0A9W4P241"/>
<reference evidence="1" key="1">
    <citation type="submission" date="2021-07" db="EMBL/GenBank/DDBJ databases">
        <authorList>
            <person name="Branca A.L. A."/>
        </authorList>
    </citation>
    <scope>NUCLEOTIDE SEQUENCE</scope>
</reference>
<evidence type="ECO:0000313" key="1">
    <source>
        <dbReference type="EMBL" id="CAG8889863.1"/>
    </source>
</evidence>
<accession>A0A9W4P241</accession>
<keyword evidence="2" id="KW-1185">Reference proteome</keyword>
<dbReference type="OrthoDB" id="4481619at2759"/>
<name>A0A9W4P241_9EURO</name>
<proteinExistence type="predicted"/>
<protein>
    <recommendedName>
        <fullName evidence="3">Transcription factor domain-containing protein</fullName>
    </recommendedName>
</protein>
<comment type="caution">
    <text evidence="1">The sequence shown here is derived from an EMBL/GenBank/DDBJ whole genome shotgun (WGS) entry which is preliminary data.</text>
</comment>
<dbReference type="EMBL" id="CAJVRC010000843">
    <property type="protein sequence ID" value="CAG8889863.1"/>
    <property type="molecule type" value="Genomic_DNA"/>
</dbReference>
<organism evidence="1 2">
    <name type="scientific">Penicillium egyptiacum</name>
    <dbReference type="NCBI Taxonomy" id="1303716"/>
    <lineage>
        <taxon>Eukaryota</taxon>
        <taxon>Fungi</taxon>
        <taxon>Dikarya</taxon>
        <taxon>Ascomycota</taxon>
        <taxon>Pezizomycotina</taxon>
        <taxon>Eurotiomycetes</taxon>
        <taxon>Eurotiomycetidae</taxon>
        <taxon>Eurotiales</taxon>
        <taxon>Aspergillaceae</taxon>
        <taxon>Penicillium</taxon>
    </lineage>
</organism>
<evidence type="ECO:0000313" key="2">
    <source>
        <dbReference type="Proteomes" id="UP001154252"/>
    </source>
</evidence>
<gene>
    <name evidence="1" type="ORF">PEGY_LOCUS1983</name>
</gene>
<evidence type="ECO:0008006" key="3">
    <source>
        <dbReference type="Google" id="ProtNLM"/>
    </source>
</evidence>
<sequence>MASIGASYYDDAATATLIHLISKTYIIKYVRKADLFINHVYWLKEGSIEPAHYRRQTAMGAAVSSPGYGKRYEEWEFPDLPRSGIISLSSARGECDKLSNPLFGGCPCAVFRHVAEGLLTWSYQSMFVLDRSSNTERLELEGGHVDLLQRWLKWINFEMTVQTICSIYIYLGALGATFQTASCSWNVDMSDCFLPCEESEWVSISPQAWFESRKSNCKPPIRFSAAMANLFSSQWEPSLQLSIFGSYVTLHGIVKLLANFYKDSWLLDPNQAQAQLLEQALVRWRMCAEQNPEFHCSARYPSDVIPANALSLSRQAHVRLCGKFRPIRSALATRNVQTISSSLDDIKVEISGSSTYLKAAWCAIEALQTSVRMGMSHTGSISGWHSKLFFNVYSLEFCISF</sequence>
<dbReference type="Proteomes" id="UP001154252">
    <property type="component" value="Unassembled WGS sequence"/>
</dbReference>